<evidence type="ECO:0000256" key="1">
    <source>
        <dbReference type="SAM" id="MobiDB-lite"/>
    </source>
</evidence>
<feature type="domain" description="RSE1/DDB1/CPSF1 C-terminal" evidence="2">
    <location>
        <begin position="2"/>
        <end position="61"/>
    </location>
</feature>
<organism evidence="3 4">
    <name type="scientific">Cryomyces antarcticus</name>
    <dbReference type="NCBI Taxonomy" id="329879"/>
    <lineage>
        <taxon>Eukaryota</taxon>
        <taxon>Fungi</taxon>
        <taxon>Dikarya</taxon>
        <taxon>Ascomycota</taxon>
        <taxon>Pezizomycotina</taxon>
        <taxon>Dothideomycetes</taxon>
        <taxon>Dothideomycetes incertae sedis</taxon>
        <taxon>Cryomyces</taxon>
    </lineage>
</organism>
<dbReference type="Pfam" id="PF03178">
    <property type="entry name" value="CPSF_A"/>
    <property type="match status" value="1"/>
</dbReference>
<dbReference type="InterPro" id="IPR004871">
    <property type="entry name" value="RSE1/DDB1/CPSF1_C"/>
</dbReference>
<comment type="caution">
    <text evidence="3">The sequence shown here is derived from an EMBL/GenBank/DDBJ whole genome shotgun (WGS) entry which is preliminary data.</text>
</comment>
<gene>
    <name evidence="3" type="primary">CFT1_4</name>
    <name evidence="3" type="ORF">LTR16_009407</name>
</gene>
<reference evidence="3 4" key="1">
    <citation type="submission" date="2023-08" db="EMBL/GenBank/DDBJ databases">
        <title>Black Yeasts Isolated from many extreme environments.</title>
        <authorList>
            <person name="Coleine C."/>
            <person name="Stajich J.E."/>
            <person name="Selbmann L."/>
        </authorList>
    </citation>
    <scope>NUCLEOTIDE SEQUENCE [LARGE SCALE GENOMIC DNA]</scope>
    <source>
        <strain evidence="3 4">CCFEE 536</strain>
    </source>
</reference>
<evidence type="ECO:0000313" key="3">
    <source>
        <dbReference type="EMBL" id="KAK5187848.1"/>
    </source>
</evidence>
<protein>
    <submittedName>
        <fullName evidence="3">mRNA cleavage and polyadenylation factor subunit</fullName>
    </submittedName>
</protein>
<dbReference type="EMBL" id="JAVRRA010018862">
    <property type="protein sequence ID" value="KAK5187848.1"/>
    <property type="molecule type" value="Genomic_DNA"/>
</dbReference>
<evidence type="ECO:0000313" key="4">
    <source>
        <dbReference type="Proteomes" id="UP001357485"/>
    </source>
</evidence>
<sequence length="93" mass="10306">MWKGIWFGGYSEDEPYKLTMLGKGRARMEVVAAEFLPWGDQLYIIVADAHGDLHVLQFDPEPTPLTRTPNPQIPNLSPASVSSTRPPSTPDTP</sequence>
<dbReference type="InterPro" id="IPR015943">
    <property type="entry name" value="WD40/YVTN_repeat-like_dom_sf"/>
</dbReference>
<name>A0ABR0LJP1_9PEZI</name>
<dbReference type="Proteomes" id="UP001357485">
    <property type="component" value="Unassembled WGS sequence"/>
</dbReference>
<feature type="compositionally biased region" description="Low complexity" evidence="1">
    <location>
        <begin position="77"/>
        <end position="86"/>
    </location>
</feature>
<proteinExistence type="predicted"/>
<evidence type="ECO:0000259" key="2">
    <source>
        <dbReference type="Pfam" id="PF03178"/>
    </source>
</evidence>
<feature type="region of interest" description="Disordered" evidence="1">
    <location>
        <begin position="59"/>
        <end position="93"/>
    </location>
</feature>
<dbReference type="Gene3D" id="2.130.10.10">
    <property type="entry name" value="YVTN repeat-like/Quinoprotein amine dehydrogenase"/>
    <property type="match status" value="1"/>
</dbReference>
<keyword evidence="4" id="KW-1185">Reference proteome</keyword>
<feature type="compositionally biased region" description="Polar residues" evidence="1">
    <location>
        <begin position="65"/>
        <end position="75"/>
    </location>
</feature>
<accession>A0ABR0LJP1</accession>